<protein>
    <recommendedName>
        <fullName evidence="4">Tudor domain-containing protein</fullName>
    </recommendedName>
</protein>
<evidence type="ECO:0000256" key="1">
    <source>
        <dbReference type="SAM" id="SignalP"/>
    </source>
</evidence>
<keyword evidence="1" id="KW-0732">Signal</keyword>
<accession>A0A8J2WTM0</accession>
<dbReference type="EMBL" id="CAKKNE010000002">
    <property type="protein sequence ID" value="CAH0367777.1"/>
    <property type="molecule type" value="Genomic_DNA"/>
</dbReference>
<sequence length="373" mass="40730">MRTLVQAAWLACAAAFLAPALPRPAPRRAVDSRIDDDYSDFDLNAAGTPPEDADYVFPGALVQARDEYGQWYVAEVVECDAGSASVKYLGWEDWPIEKLPRDRLGYMPKVRPPVPDEMLPEEELKAKLAATKKEKEMFQCQKFREAFCGSYVTRGERFVLQEGILTLKETFEGSLDINTDDDAGAPTAYDGWRVAINEKRDELALGDAVLRPIDFDGLARGSFAVGGLAANGEAFSFARADGDRLACDVWTAYEKRLLTCRAVYERGALAYLDVVRSEGDFPETAGTGLFDVHPKLGAARAEVRLAGRATAACSPRCEAGGVLSLDWHAPGAEMRIQVDRVFADASGAIASLEITDVLADQAEQYVGVHSNKF</sequence>
<dbReference type="Proteomes" id="UP000789595">
    <property type="component" value="Unassembled WGS sequence"/>
</dbReference>
<feature type="signal peptide" evidence="1">
    <location>
        <begin position="1"/>
        <end position="22"/>
    </location>
</feature>
<comment type="caution">
    <text evidence="2">The sequence shown here is derived from an EMBL/GenBank/DDBJ whole genome shotgun (WGS) entry which is preliminary data.</text>
</comment>
<feature type="chain" id="PRO_5035249021" description="Tudor domain-containing protein" evidence="1">
    <location>
        <begin position="23"/>
        <end position="373"/>
    </location>
</feature>
<keyword evidence="3" id="KW-1185">Reference proteome</keyword>
<name>A0A8J2WTM0_9STRA</name>
<evidence type="ECO:0000313" key="3">
    <source>
        <dbReference type="Proteomes" id="UP000789595"/>
    </source>
</evidence>
<dbReference type="AlphaFoldDB" id="A0A8J2WTM0"/>
<organism evidence="2 3">
    <name type="scientific">Pelagomonas calceolata</name>
    <dbReference type="NCBI Taxonomy" id="35677"/>
    <lineage>
        <taxon>Eukaryota</taxon>
        <taxon>Sar</taxon>
        <taxon>Stramenopiles</taxon>
        <taxon>Ochrophyta</taxon>
        <taxon>Pelagophyceae</taxon>
        <taxon>Pelagomonadales</taxon>
        <taxon>Pelagomonadaceae</taxon>
        <taxon>Pelagomonas</taxon>
    </lineage>
</organism>
<reference evidence="2" key="1">
    <citation type="submission" date="2021-11" db="EMBL/GenBank/DDBJ databases">
        <authorList>
            <consortium name="Genoscope - CEA"/>
            <person name="William W."/>
        </authorList>
    </citation>
    <scope>NUCLEOTIDE SEQUENCE</scope>
</reference>
<gene>
    <name evidence="2" type="ORF">PECAL_2P08160</name>
</gene>
<evidence type="ECO:0008006" key="4">
    <source>
        <dbReference type="Google" id="ProtNLM"/>
    </source>
</evidence>
<proteinExistence type="predicted"/>
<evidence type="ECO:0000313" key="2">
    <source>
        <dbReference type="EMBL" id="CAH0367777.1"/>
    </source>
</evidence>